<protein>
    <submittedName>
        <fullName evidence="2">Uncharacterized protein</fullName>
    </submittedName>
</protein>
<keyword evidence="3" id="KW-1185">Reference proteome</keyword>
<evidence type="ECO:0000313" key="3">
    <source>
        <dbReference type="Proteomes" id="UP000652567"/>
    </source>
</evidence>
<evidence type="ECO:0000256" key="1">
    <source>
        <dbReference type="SAM" id="Phobius"/>
    </source>
</evidence>
<gene>
    <name evidence="2" type="ORF">C4F51_11865</name>
</gene>
<evidence type="ECO:0000313" key="2">
    <source>
        <dbReference type="EMBL" id="MBE8717880.1"/>
    </source>
</evidence>
<keyword evidence="1" id="KW-0812">Transmembrane</keyword>
<keyword evidence="1" id="KW-0472">Membrane</keyword>
<keyword evidence="1" id="KW-1133">Transmembrane helix</keyword>
<name>A0A928V348_9GAMM</name>
<dbReference type="EMBL" id="PRDL01000001">
    <property type="protein sequence ID" value="MBE8717880.1"/>
    <property type="molecule type" value="Genomic_DNA"/>
</dbReference>
<proteinExistence type="predicted"/>
<reference evidence="2" key="1">
    <citation type="submission" date="2018-07" db="EMBL/GenBank/DDBJ databases">
        <title>Genome assembly of strain Ka43.</title>
        <authorList>
            <person name="Kukolya J."/>
            <person name="Nagy I."/>
            <person name="Horvath B."/>
            <person name="Toth A."/>
        </authorList>
    </citation>
    <scope>NUCLEOTIDE SEQUENCE</scope>
    <source>
        <strain evidence="2">KB43</strain>
    </source>
</reference>
<dbReference type="AlphaFoldDB" id="A0A928V348"/>
<comment type="caution">
    <text evidence="2">The sequence shown here is derived from an EMBL/GenBank/DDBJ whole genome shotgun (WGS) entry which is preliminary data.</text>
</comment>
<organism evidence="2 3">
    <name type="scientific">Cellvibrio polysaccharolyticus</name>
    <dbReference type="NCBI Taxonomy" id="2082724"/>
    <lineage>
        <taxon>Bacteria</taxon>
        <taxon>Pseudomonadati</taxon>
        <taxon>Pseudomonadota</taxon>
        <taxon>Gammaproteobacteria</taxon>
        <taxon>Cellvibrionales</taxon>
        <taxon>Cellvibrionaceae</taxon>
        <taxon>Cellvibrio</taxon>
    </lineage>
</organism>
<sequence length="63" mass="7072">MNVLQPQTNRLNPPVVFTALPFEYGGFNGLPFKFFNAFLLTAFLLAAFLLTAVLLSGFCYTFF</sequence>
<dbReference type="Proteomes" id="UP000652567">
    <property type="component" value="Unassembled WGS sequence"/>
</dbReference>
<accession>A0A928V348</accession>
<feature type="transmembrane region" description="Helical" evidence="1">
    <location>
        <begin position="37"/>
        <end position="62"/>
    </location>
</feature>